<evidence type="ECO:0000313" key="1">
    <source>
        <dbReference type="EMBL" id="MBB5337583.1"/>
    </source>
</evidence>
<keyword evidence="1" id="KW-0238">DNA-binding</keyword>
<dbReference type="AlphaFoldDB" id="A0A840UXJ5"/>
<dbReference type="EMBL" id="JACHFH010000061">
    <property type="protein sequence ID" value="MBB5337583.1"/>
    <property type="molecule type" value="Genomic_DNA"/>
</dbReference>
<protein>
    <submittedName>
        <fullName evidence="1">DNA-binding transcriptional regulator LsrR (DeoR family)</fullName>
    </submittedName>
</protein>
<organism evidence="1 2">
    <name type="scientific">Pectinatus brassicae</name>
    <dbReference type="NCBI Taxonomy" id="862415"/>
    <lineage>
        <taxon>Bacteria</taxon>
        <taxon>Bacillati</taxon>
        <taxon>Bacillota</taxon>
        <taxon>Negativicutes</taxon>
        <taxon>Selenomonadales</taxon>
        <taxon>Selenomonadaceae</taxon>
        <taxon>Pectinatus</taxon>
    </lineage>
</organism>
<dbReference type="GO" id="GO:0003677">
    <property type="term" value="F:DNA binding"/>
    <property type="evidence" value="ECO:0007669"/>
    <property type="project" value="UniProtKB-KW"/>
</dbReference>
<sequence length="45" mass="5531">MQDYEIIRRKFLIEKKSQSQITKKMKIYRNTVAKYVNIQVAQLFH</sequence>
<evidence type="ECO:0000313" key="2">
    <source>
        <dbReference type="Proteomes" id="UP000559117"/>
    </source>
</evidence>
<dbReference type="Proteomes" id="UP000559117">
    <property type="component" value="Unassembled WGS sequence"/>
</dbReference>
<accession>A0A840UXJ5</accession>
<keyword evidence="2" id="KW-1185">Reference proteome</keyword>
<reference evidence="1 2" key="1">
    <citation type="submission" date="2020-08" db="EMBL/GenBank/DDBJ databases">
        <title>Genomic Encyclopedia of Type Strains, Phase IV (KMG-IV): sequencing the most valuable type-strain genomes for metagenomic binning, comparative biology and taxonomic classification.</title>
        <authorList>
            <person name="Goeker M."/>
        </authorList>
    </citation>
    <scope>NUCLEOTIDE SEQUENCE [LARGE SCALE GENOMIC DNA]</scope>
    <source>
        <strain evidence="1 2">DSM 24661</strain>
    </source>
</reference>
<gene>
    <name evidence="1" type="ORF">HNR32_002745</name>
</gene>
<name>A0A840UXJ5_9FIRM</name>
<proteinExistence type="predicted"/>
<comment type="caution">
    <text evidence="1">The sequence shown here is derived from an EMBL/GenBank/DDBJ whole genome shotgun (WGS) entry which is preliminary data.</text>
</comment>